<feature type="region of interest" description="Disordered" evidence="1">
    <location>
        <begin position="91"/>
        <end position="116"/>
    </location>
</feature>
<organism evidence="2 3">
    <name type="scientific">Deinococcus cavernae</name>
    <dbReference type="NCBI Taxonomy" id="2320857"/>
    <lineage>
        <taxon>Bacteria</taxon>
        <taxon>Thermotogati</taxon>
        <taxon>Deinococcota</taxon>
        <taxon>Deinococci</taxon>
        <taxon>Deinococcales</taxon>
        <taxon>Deinococcaceae</taxon>
        <taxon>Deinococcus</taxon>
    </lineage>
</organism>
<name>A0A418VFQ2_9DEIO</name>
<evidence type="ECO:0000313" key="2">
    <source>
        <dbReference type="EMBL" id="RJF74965.1"/>
    </source>
</evidence>
<dbReference type="RefSeq" id="WP_119760985.1">
    <property type="nucleotide sequence ID" value="NZ_QYUJ01000008.1"/>
</dbReference>
<evidence type="ECO:0000313" key="3">
    <source>
        <dbReference type="Proteomes" id="UP000286287"/>
    </source>
</evidence>
<reference evidence="2 3" key="1">
    <citation type="submission" date="2018-09" db="EMBL/GenBank/DDBJ databases">
        <authorList>
            <person name="Zhu H."/>
        </authorList>
    </citation>
    <scope>NUCLEOTIDE SEQUENCE [LARGE SCALE GENOMIC DNA]</scope>
    <source>
        <strain evidence="2 3">K2S05-167</strain>
    </source>
</reference>
<proteinExistence type="predicted"/>
<protein>
    <submittedName>
        <fullName evidence="2">Uncharacterized protein</fullName>
    </submittedName>
</protein>
<dbReference type="Proteomes" id="UP000286287">
    <property type="component" value="Unassembled WGS sequence"/>
</dbReference>
<dbReference type="AlphaFoldDB" id="A0A418VFQ2"/>
<gene>
    <name evidence="2" type="ORF">D3875_02920</name>
</gene>
<comment type="caution">
    <text evidence="2">The sequence shown here is derived from an EMBL/GenBank/DDBJ whole genome shotgun (WGS) entry which is preliminary data.</text>
</comment>
<dbReference type="EMBL" id="QYUJ01000008">
    <property type="protein sequence ID" value="RJF74965.1"/>
    <property type="molecule type" value="Genomic_DNA"/>
</dbReference>
<sequence length="187" mass="20642">MNTPDVTQLAATLATLFSETRRTARPATKTLSSGLIVTCSVRFGEVIALARKDAQSDMHEAATVARDAGWTHFTTEWSDVGQTRYLLIRPSGLPPEIDPHEDAAADPGPDNPSDEARGDAIRALLLSPGPWHQAAMSLHDPPAGREHVVTNFRSCQLEDWLTWVRGKFPAEYAAYRERHPEHLPRSP</sequence>
<dbReference type="OrthoDB" id="9885718at2"/>
<evidence type="ECO:0000256" key="1">
    <source>
        <dbReference type="SAM" id="MobiDB-lite"/>
    </source>
</evidence>
<accession>A0A418VFQ2</accession>
<keyword evidence="3" id="KW-1185">Reference proteome</keyword>